<evidence type="ECO:0000313" key="4">
    <source>
        <dbReference type="EMBL" id="TDE09243.1"/>
    </source>
</evidence>
<name>A0A4R5DFR8_9BACT</name>
<dbReference type="SUPFAM" id="SSF46689">
    <property type="entry name" value="Homeodomain-like"/>
    <property type="match status" value="1"/>
</dbReference>
<dbReference type="GO" id="GO:0003677">
    <property type="term" value="F:DNA binding"/>
    <property type="evidence" value="ECO:0007669"/>
    <property type="project" value="UniProtKB-UniRule"/>
</dbReference>
<gene>
    <name evidence="4" type="ORF">E0F88_31310</name>
</gene>
<dbReference type="AlphaFoldDB" id="A0A4R5DFR8"/>
<sequence length="212" mass="24132">MKIDKVKKRDRERTKNVILQAVGEVIKLHGPEKVGVNLIARTAGVNKVLIYRYFYSVDGLMEQYMKLGEYTSNSCTIFIDNLPQPPTEEPGKVLTSLMHTFLTDLRENKASRDLLRWEIGTGKSVLSTTWDQLALRILNRIGDLPHFNDTSALVTFLTAGIYYMAISSDKHQKMLDIDLQSDDGWNRIEKVIERIIADVKSSNMELTKTPSI</sequence>
<protein>
    <submittedName>
        <fullName evidence="4">TetR/AcrR family transcriptional regulator</fullName>
    </submittedName>
</protein>
<reference evidence="4 5" key="1">
    <citation type="submission" date="2019-03" db="EMBL/GenBank/DDBJ databases">
        <title>Dyadobacter AR-3-6 sp. nov., isolated from arctic soil.</title>
        <authorList>
            <person name="Chaudhary D.K."/>
        </authorList>
    </citation>
    <scope>NUCLEOTIDE SEQUENCE [LARGE SCALE GENOMIC DNA]</scope>
    <source>
        <strain evidence="4 5">AR-3-6</strain>
    </source>
</reference>
<dbReference type="EMBL" id="SMFL01000021">
    <property type="protein sequence ID" value="TDE09243.1"/>
    <property type="molecule type" value="Genomic_DNA"/>
</dbReference>
<evidence type="ECO:0000256" key="2">
    <source>
        <dbReference type="PROSITE-ProRule" id="PRU00335"/>
    </source>
</evidence>
<dbReference type="PROSITE" id="PS50977">
    <property type="entry name" value="HTH_TETR_2"/>
    <property type="match status" value="1"/>
</dbReference>
<evidence type="ECO:0000259" key="3">
    <source>
        <dbReference type="PROSITE" id="PS50977"/>
    </source>
</evidence>
<evidence type="ECO:0000256" key="1">
    <source>
        <dbReference type="ARBA" id="ARBA00023125"/>
    </source>
</evidence>
<organism evidence="4 5">
    <name type="scientific">Dyadobacter psychrotolerans</name>
    <dbReference type="NCBI Taxonomy" id="2541721"/>
    <lineage>
        <taxon>Bacteria</taxon>
        <taxon>Pseudomonadati</taxon>
        <taxon>Bacteroidota</taxon>
        <taxon>Cytophagia</taxon>
        <taxon>Cytophagales</taxon>
        <taxon>Spirosomataceae</taxon>
        <taxon>Dyadobacter</taxon>
    </lineage>
</organism>
<evidence type="ECO:0000313" key="5">
    <source>
        <dbReference type="Proteomes" id="UP000294850"/>
    </source>
</evidence>
<feature type="DNA-binding region" description="H-T-H motif" evidence="2">
    <location>
        <begin position="35"/>
        <end position="54"/>
    </location>
</feature>
<dbReference type="Gene3D" id="1.10.357.10">
    <property type="entry name" value="Tetracycline Repressor, domain 2"/>
    <property type="match status" value="1"/>
</dbReference>
<accession>A0A4R5DFR8</accession>
<keyword evidence="1 2" id="KW-0238">DNA-binding</keyword>
<dbReference type="InterPro" id="IPR009057">
    <property type="entry name" value="Homeodomain-like_sf"/>
</dbReference>
<dbReference type="Proteomes" id="UP000294850">
    <property type="component" value="Unassembled WGS sequence"/>
</dbReference>
<proteinExistence type="predicted"/>
<dbReference type="OrthoDB" id="836882at2"/>
<dbReference type="Pfam" id="PF00440">
    <property type="entry name" value="TetR_N"/>
    <property type="match status" value="1"/>
</dbReference>
<comment type="caution">
    <text evidence="4">The sequence shown here is derived from an EMBL/GenBank/DDBJ whole genome shotgun (WGS) entry which is preliminary data.</text>
</comment>
<keyword evidence="5" id="KW-1185">Reference proteome</keyword>
<feature type="domain" description="HTH tetR-type" evidence="3">
    <location>
        <begin position="12"/>
        <end position="72"/>
    </location>
</feature>
<dbReference type="InterPro" id="IPR001647">
    <property type="entry name" value="HTH_TetR"/>
</dbReference>
<dbReference type="RefSeq" id="WP_131962350.1">
    <property type="nucleotide sequence ID" value="NZ_SMFL01000021.1"/>
</dbReference>